<dbReference type="InterPro" id="IPR000832">
    <property type="entry name" value="GPCR_2_secretin-like"/>
</dbReference>
<evidence type="ECO:0000256" key="5">
    <source>
        <dbReference type="SAM" id="Phobius"/>
    </source>
</evidence>
<feature type="transmembrane region" description="Helical" evidence="5">
    <location>
        <begin position="267"/>
        <end position="287"/>
    </location>
</feature>
<dbReference type="OrthoDB" id="10051649at2759"/>
<dbReference type="PANTHER" id="PTHR45902:SF1">
    <property type="entry name" value="LATROPHILIN RECEPTOR-LIKE PROTEIN A"/>
    <property type="match status" value="1"/>
</dbReference>
<comment type="subcellular location">
    <subcellularLocation>
        <location evidence="1">Membrane</location>
        <topology evidence="1">Multi-pass membrane protein</topology>
    </subcellularLocation>
</comment>
<feature type="transmembrane region" description="Helical" evidence="5">
    <location>
        <begin position="211"/>
        <end position="234"/>
    </location>
</feature>
<dbReference type="OMA" id="WALEMIS"/>
<evidence type="ECO:0000313" key="7">
    <source>
        <dbReference type="EMBL" id="PVD30007.1"/>
    </source>
</evidence>
<feature type="transmembrane region" description="Helical" evidence="5">
    <location>
        <begin position="94"/>
        <end position="112"/>
    </location>
</feature>
<dbReference type="CDD" id="cd15039">
    <property type="entry name" value="7tmB3_Methuselah-like"/>
    <property type="match status" value="1"/>
</dbReference>
<dbReference type="Pfam" id="PF00002">
    <property type="entry name" value="7tm_2"/>
    <property type="match status" value="1"/>
</dbReference>
<evidence type="ECO:0000256" key="4">
    <source>
        <dbReference type="ARBA" id="ARBA00023136"/>
    </source>
</evidence>
<keyword evidence="2 5" id="KW-0812">Transmembrane</keyword>
<name>A0A2T7P9A3_POMCA</name>
<feature type="transmembrane region" description="Helical" evidence="5">
    <location>
        <begin position="167"/>
        <end position="191"/>
    </location>
</feature>
<dbReference type="PROSITE" id="PS50261">
    <property type="entry name" value="G_PROTEIN_RECEP_F2_4"/>
    <property type="match status" value="1"/>
</dbReference>
<feature type="transmembrane region" description="Helical" evidence="5">
    <location>
        <begin position="124"/>
        <end position="146"/>
    </location>
</feature>
<gene>
    <name evidence="7" type="ORF">C0Q70_09268</name>
</gene>
<keyword evidence="3 5" id="KW-1133">Transmembrane helix</keyword>
<dbReference type="InterPro" id="IPR017981">
    <property type="entry name" value="GPCR_2-like_7TM"/>
</dbReference>
<evidence type="ECO:0000256" key="1">
    <source>
        <dbReference type="ARBA" id="ARBA00004141"/>
    </source>
</evidence>
<dbReference type="GO" id="GO:0007166">
    <property type="term" value="P:cell surface receptor signaling pathway"/>
    <property type="evidence" value="ECO:0007669"/>
    <property type="project" value="InterPro"/>
</dbReference>
<keyword evidence="8" id="KW-1185">Reference proteome</keyword>
<evidence type="ECO:0000259" key="6">
    <source>
        <dbReference type="PROSITE" id="PS50261"/>
    </source>
</evidence>
<dbReference type="GO" id="GO:0016020">
    <property type="term" value="C:membrane"/>
    <property type="evidence" value="ECO:0007669"/>
    <property type="project" value="UniProtKB-SubCell"/>
</dbReference>
<reference evidence="7 8" key="1">
    <citation type="submission" date="2018-04" db="EMBL/GenBank/DDBJ databases">
        <title>The genome of golden apple snail Pomacea canaliculata provides insight into stress tolerance and invasive adaptation.</title>
        <authorList>
            <person name="Liu C."/>
            <person name="Liu B."/>
            <person name="Ren Y."/>
            <person name="Zhang Y."/>
            <person name="Wang H."/>
            <person name="Li S."/>
            <person name="Jiang F."/>
            <person name="Yin L."/>
            <person name="Zhang G."/>
            <person name="Qian W."/>
            <person name="Fan W."/>
        </authorList>
    </citation>
    <scope>NUCLEOTIDE SEQUENCE [LARGE SCALE GENOMIC DNA]</scope>
    <source>
        <strain evidence="7">SZHN2017</strain>
        <tissue evidence="7">Muscle</tissue>
    </source>
</reference>
<feature type="transmembrane region" description="Helical" evidence="5">
    <location>
        <begin position="299"/>
        <end position="320"/>
    </location>
</feature>
<dbReference type="GO" id="GO:0004930">
    <property type="term" value="F:G protein-coupled receptor activity"/>
    <property type="evidence" value="ECO:0007669"/>
    <property type="project" value="InterPro"/>
</dbReference>
<comment type="caution">
    <text evidence="7">The sequence shown here is derived from an EMBL/GenBank/DDBJ whole genome shotgun (WGS) entry which is preliminary data.</text>
</comment>
<evidence type="ECO:0000313" key="8">
    <source>
        <dbReference type="Proteomes" id="UP000245119"/>
    </source>
</evidence>
<proteinExistence type="predicted"/>
<dbReference type="InterPro" id="IPR053231">
    <property type="entry name" value="GPCR_LN-TM7"/>
</dbReference>
<dbReference type="Proteomes" id="UP000245119">
    <property type="component" value="Linkage Group LG5"/>
</dbReference>
<feature type="domain" description="G-protein coupled receptors family 2 profile 2" evidence="6">
    <location>
        <begin position="58"/>
        <end position="322"/>
    </location>
</feature>
<dbReference type="EMBL" id="PZQS01000005">
    <property type="protein sequence ID" value="PVD30007.1"/>
    <property type="molecule type" value="Genomic_DNA"/>
</dbReference>
<feature type="transmembrane region" description="Helical" evidence="5">
    <location>
        <begin position="60"/>
        <end position="82"/>
    </location>
</feature>
<sequence length="383" mass="41624">MLNLTVSLMEEGVEVDGFGKLRICRDTFVEILAASNSDRSYVPHFVKDRRVPLVHNLQNYISLVCVSVSLLALFITFTTLTLRPDMRSLQGHNALALCASLFLAQSLLQFGARRTEHPGTCVALGMAVHYFWLATALWTTICSFHLHHVVAEHSRGSTRKDCCSRRFLGYSLFAQGVPAVVVSGTAAASILLSDGRQVGYGGATCFLSTSASGAITLAFPVGVVILFNVALFVCTARCEARSASLEGANHPCIVGERKKQKQKTVPWRPSMNLCLWLSLLTGLTWILELLAQGLGSQGLYLLSSMVNGSQGVLVALSYLVTRQMARLYSQAFCSRLAGFITRSILRTPSETGGTVCTVSSADGPCYIVCTPYLMQRHDEQGLI</sequence>
<keyword evidence="4 5" id="KW-0472">Membrane</keyword>
<protein>
    <recommendedName>
        <fullName evidence="6">G-protein coupled receptors family 2 profile 2 domain-containing protein</fullName>
    </recommendedName>
</protein>
<evidence type="ECO:0000256" key="3">
    <source>
        <dbReference type="ARBA" id="ARBA00022989"/>
    </source>
</evidence>
<dbReference type="AlphaFoldDB" id="A0A2T7P9A3"/>
<dbReference type="Gene3D" id="1.20.1070.10">
    <property type="entry name" value="Rhodopsin 7-helix transmembrane proteins"/>
    <property type="match status" value="1"/>
</dbReference>
<dbReference type="PANTHER" id="PTHR45902">
    <property type="entry name" value="LATROPHILIN RECEPTOR-LIKE PROTEIN A"/>
    <property type="match status" value="1"/>
</dbReference>
<accession>A0A2T7P9A3</accession>
<evidence type="ECO:0000256" key="2">
    <source>
        <dbReference type="ARBA" id="ARBA00022692"/>
    </source>
</evidence>
<organism evidence="7 8">
    <name type="scientific">Pomacea canaliculata</name>
    <name type="common">Golden apple snail</name>
    <dbReference type="NCBI Taxonomy" id="400727"/>
    <lineage>
        <taxon>Eukaryota</taxon>
        <taxon>Metazoa</taxon>
        <taxon>Spiralia</taxon>
        <taxon>Lophotrochozoa</taxon>
        <taxon>Mollusca</taxon>
        <taxon>Gastropoda</taxon>
        <taxon>Caenogastropoda</taxon>
        <taxon>Architaenioglossa</taxon>
        <taxon>Ampullarioidea</taxon>
        <taxon>Ampullariidae</taxon>
        <taxon>Pomacea</taxon>
    </lineage>
</organism>